<name>A0AAV2JMH9_KNICA</name>
<organism evidence="1 2">
    <name type="scientific">Knipowitschia caucasica</name>
    <name type="common">Caucasian dwarf goby</name>
    <name type="synonym">Pomatoschistus caucasicus</name>
    <dbReference type="NCBI Taxonomy" id="637954"/>
    <lineage>
        <taxon>Eukaryota</taxon>
        <taxon>Metazoa</taxon>
        <taxon>Chordata</taxon>
        <taxon>Craniata</taxon>
        <taxon>Vertebrata</taxon>
        <taxon>Euteleostomi</taxon>
        <taxon>Actinopterygii</taxon>
        <taxon>Neopterygii</taxon>
        <taxon>Teleostei</taxon>
        <taxon>Neoteleostei</taxon>
        <taxon>Acanthomorphata</taxon>
        <taxon>Gobiaria</taxon>
        <taxon>Gobiiformes</taxon>
        <taxon>Gobioidei</taxon>
        <taxon>Gobiidae</taxon>
        <taxon>Gobiinae</taxon>
        <taxon>Knipowitschia</taxon>
    </lineage>
</organism>
<reference evidence="1 2" key="1">
    <citation type="submission" date="2024-04" db="EMBL/GenBank/DDBJ databases">
        <authorList>
            <person name="Waldvogel A.-M."/>
            <person name="Schoenle A."/>
        </authorList>
    </citation>
    <scope>NUCLEOTIDE SEQUENCE [LARGE SCALE GENOMIC DNA]</scope>
</reference>
<dbReference type="Proteomes" id="UP001497482">
    <property type="component" value="Chromosome 13"/>
</dbReference>
<dbReference type="EMBL" id="OZ035835">
    <property type="protein sequence ID" value="CAL1577237.1"/>
    <property type="molecule type" value="Genomic_DNA"/>
</dbReference>
<protein>
    <recommendedName>
        <fullName evidence="3">LAGLIDADG homing endonuclease</fullName>
    </recommendedName>
</protein>
<proteinExistence type="predicted"/>
<dbReference type="AlphaFoldDB" id="A0AAV2JMH9"/>
<accession>A0AAV2JMH9</accession>
<evidence type="ECO:0000313" key="1">
    <source>
        <dbReference type="EMBL" id="CAL1577237.1"/>
    </source>
</evidence>
<dbReference type="PANTHER" id="PTHR31025:SF29">
    <property type="entry name" value="SI:CH211-196P9.1"/>
    <property type="match status" value="1"/>
</dbReference>
<sequence length="139" mass="15882">MAPSRAKLNVAKILKCNPAGRNAIKEYDETGTLKESTRRIVVNVIVAAMCDTATGRIIHRQTKEFHAQGIVEMFPSLKDSLSKKGYEHFFDINSNTGFIQWRLKTADQHPHECNHPPLSNQEMKVLQQCHYFNTQQTEI</sequence>
<keyword evidence="2" id="KW-1185">Reference proteome</keyword>
<gene>
    <name evidence="1" type="ORF">KC01_LOCUS8611</name>
</gene>
<dbReference type="PANTHER" id="PTHR31025">
    <property type="entry name" value="SI:CH211-196P9.1-RELATED"/>
    <property type="match status" value="1"/>
</dbReference>
<evidence type="ECO:0008006" key="3">
    <source>
        <dbReference type="Google" id="ProtNLM"/>
    </source>
</evidence>
<evidence type="ECO:0000313" key="2">
    <source>
        <dbReference type="Proteomes" id="UP001497482"/>
    </source>
</evidence>